<accession>A0A9P6BYE5</accession>
<evidence type="ECO:0000313" key="1">
    <source>
        <dbReference type="EMBL" id="KAF9444142.1"/>
    </source>
</evidence>
<name>A0A9P6BYE5_9AGAR</name>
<sequence length="63" mass="7278">MKNLVRNARSIWTKAERTSLYVIGRGEKTALLTSDEDGELIILPSSKRQIQKFLKQMYKVLPI</sequence>
<keyword evidence="2" id="KW-1185">Reference proteome</keyword>
<organism evidence="1 2">
    <name type="scientific">Macrolepiota fuliginosa MF-IS2</name>
    <dbReference type="NCBI Taxonomy" id="1400762"/>
    <lineage>
        <taxon>Eukaryota</taxon>
        <taxon>Fungi</taxon>
        <taxon>Dikarya</taxon>
        <taxon>Basidiomycota</taxon>
        <taxon>Agaricomycotina</taxon>
        <taxon>Agaricomycetes</taxon>
        <taxon>Agaricomycetidae</taxon>
        <taxon>Agaricales</taxon>
        <taxon>Agaricineae</taxon>
        <taxon>Agaricaceae</taxon>
        <taxon>Macrolepiota</taxon>
    </lineage>
</organism>
<gene>
    <name evidence="1" type="ORF">P691DRAFT_807852</name>
</gene>
<dbReference type="EMBL" id="MU151400">
    <property type="protein sequence ID" value="KAF9444142.1"/>
    <property type="molecule type" value="Genomic_DNA"/>
</dbReference>
<dbReference type="AlphaFoldDB" id="A0A9P6BYE5"/>
<reference evidence="1" key="1">
    <citation type="submission" date="2020-11" db="EMBL/GenBank/DDBJ databases">
        <authorList>
            <consortium name="DOE Joint Genome Institute"/>
            <person name="Ahrendt S."/>
            <person name="Riley R."/>
            <person name="Andreopoulos W."/>
            <person name="Labutti K."/>
            <person name="Pangilinan J."/>
            <person name="Ruiz-Duenas F.J."/>
            <person name="Barrasa J.M."/>
            <person name="Sanchez-Garcia M."/>
            <person name="Camarero S."/>
            <person name="Miyauchi S."/>
            <person name="Serrano A."/>
            <person name="Linde D."/>
            <person name="Babiker R."/>
            <person name="Drula E."/>
            <person name="Ayuso-Fernandez I."/>
            <person name="Pacheco R."/>
            <person name="Padilla G."/>
            <person name="Ferreira P."/>
            <person name="Barriuso J."/>
            <person name="Kellner H."/>
            <person name="Castanera R."/>
            <person name="Alfaro M."/>
            <person name="Ramirez L."/>
            <person name="Pisabarro A.G."/>
            <person name="Kuo A."/>
            <person name="Tritt A."/>
            <person name="Lipzen A."/>
            <person name="He G."/>
            <person name="Yan M."/>
            <person name="Ng V."/>
            <person name="Cullen D."/>
            <person name="Martin F."/>
            <person name="Rosso M.-N."/>
            <person name="Henrissat B."/>
            <person name="Hibbett D."/>
            <person name="Martinez A.T."/>
            <person name="Grigoriev I.V."/>
        </authorList>
    </citation>
    <scope>NUCLEOTIDE SEQUENCE</scope>
    <source>
        <strain evidence="1">MF-IS2</strain>
    </source>
</reference>
<proteinExistence type="predicted"/>
<protein>
    <submittedName>
        <fullName evidence="1">Uncharacterized protein</fullName>
    </submittedName>
</protein>
<evidence type="ECO:0000313" key="2">
    <source>
        <dbReference type="Proteomes" id="UP000807342"/>
    </source>
</evidence>
<comment type="caution">
    <text evidence="1">The sequence shown here is derived from an EMBL/GenBank/DDBJ whole genome shotgun (WGS) entry which is preliminary data.</text>
</comment>
<dbReference type="Proteomes" id="UP000807342">
    <property type="component" value="Unassembled WGS sequence"/>
</dbReference>